<dbReference type="Gene3D" id="3.30.230.10">
    <property type="match status" value="1"/>
</dbReference>
<dbReference type="Pfam" id="PF00288">
    <property type="entry name" value="GHMP_kinases_N"/>
    <property type="match status" value="1"/>
</dbReference>
<evidence type="ECO:0000256" key="2">
    <source>
        <dbReference type="ARBA" id="ARBA00022777"/>
    </source>
</evidence>
<dbReference type="InterPro" id="IPR013750">
    <property type="entry name" value="GHMP_kinase_C_dom"/>
</dbReference>
<dbReference type="GO" id="GO:0016301">
    <property type="term" value="F:kinase activity"/>
    <property type="evidence" value="ECO:0007669"/>
    <property type="project" value="UniProtKB-KW"/>
</dbReference>
<dbReference type="InterPro" id="IPR014721">
    <property type="entry name" value="Ribsml_uS5_D2-typ_fold_subgr"/>
</dbReference>
<accession>A0A9W6NBN0</accession>
<dbReference type="Pfam" id="PF08544">
    <property type="entry name" value="GHMP_kinases_C"/>
    <property type="match status" value="1"/>
</dbReference>
<proteinExistence type="predicted"/>
<dbReference type="PANTHER" id="PTHR20861:SF6">
    <property type="entry name" value="BETA-RIBOFURANOSYLPHENOL 5'-PHOSPHATE SYNTHASE"/>
    <property type="match status" value="1"/>
</dbReference>
<dbReference type="PANTHER" id="PTHR20861">
    <property type="entry name" value="HOMOSERINE/4-DIPHOSPHOCYTIDYL-2-C-METHYL-D-ERYTHRITOL KINASE"/>
    <property type="match status" value="1"/>
</dbReference>
<sequence>MNDNTQSIARPGRQTHANGVRIIAPARLHLGFLDLSGSLGRRFGSLGLTLDQPTLSLKMVPADELTATGPDASRARAAVERVATHFEFDPRVAITVERALPPHAGLGSGTQLALAAGSALAMLRGRPLDARTLTAALDRGARSGIGMGAFAEGGVLLDGGKAAGRDTPPPILARHPFPADWRLLLAFDDKSQGLSGSEEVTAMNALPPFEDTLAGHLCRLTLMVALPALVEQDCAAFGAAIGEIQARLGDHYARAQGGRYTSKDVAAAMEFAAAEGASGVGQSSWGPTGFAILGAPDAAEQLAARLRQRFAHRPNLSFEVARGRNAGARTEWLGTD</sequence>
<evidence type="ECO:0000259" key="3">
    <source>
        <dbReference type="Pfam" id="PF00288"/>
    </source>
</evidence>
<dbReference type="InterPro" id="IPR004422">
    <property type="entry name" value="RFAP_synthase"/>
</dbReference>
<comment type="caution">
    <text evidence="5">The sequence shown here is derived from an EMBL/GenBank/DDBJ whole genome shotgun (WGS) entry which is preliminary data.</text>
</comment>
<feature type="domain" description="GHMP kinase N-terminal" evidence="3">
    <location>
        <begin position="77"/>
        <end position="139"/>
    </location>
</feature>
<evidence type="ECO:0000313" key="6">
    <source>
        <dbReference type="Proteomes" id="UP001143330"/>
    </source>
</evidence>
<evidence type="ECO:0000256" key="1">
    <source>
        <dbReference type="ARBA" id="ARBA00022679"/>
    </source>
</evidence>
<reference evidence="5" key="2">
    <citation type="submission" date="2023-01" db="EMBL/GenBank/DDBJ databases">
        <authorList>
            <person name="Sun Q."/>
            <person name="Evtushenko L."/>
        </authorList>
    </citation>
    <scope>NUCLEOTIDE SEQUENCE</scope>
    <source>
        <strain evidence="5">VKM B-2789</strain>
    </source>
</reference>
<keyword evidence="1" id="KW-0808">Transferase</keyword>
<evidence type="ECO:0000313" key="5">
    <source>
        <dbReference type="EMBL" id="GLK84883.1"/>
    </source>
</evidence>
<dbReference type="InterPro" id="IPR006204">
    <property type="entry name" value="GHMP_kinase_N_dom"/>
</dbReference>
<dbReference type="Proteomes" id="UP001143330">
    <property type="component" value="Unassembled WGS sequence"/>
</dbReference>
<dbReference type="RefSeq" id="WP_271180610.1">
    <property type="nucleotide sequence ID" value="NZ_BSFM01000014.1"/>
</dbReference>
<protein>
    <submittedName>
        <fullName evidence="5">Beta-ribofuranosylaminobenzene 5'-phosphate synthase</fullName>
    </submittedName>
</protein>
<feature type="domain" description="GHMP kinase C-terminal" evidence="4">
    <location>
        <begin position="225"/>
        <end position="311"/>
    </location>
</feature>
<dbReference type="GO" id="GO:0005524">
    <property type="term" value="F:ATP binding"/>
    <property type="evidence" value="ECO:0007669"/>
    <property type="project" value="InterPro"/>
</dbReference>
<keyword evidence="2" id="KW-0418">Kinase</keyword>
<dbReference type="InterPro" id="IPR020568">
    <property type="entry name" value="Ribosomal_Su5_D2-typ_SF"/>
</dbReference>
<dbReference type="PIRSF" id="PIRSF004884">
    <property type="entry name" value="Sugar_kin_arch"/>
    <property type="match status" value="1"/>
</dbReference>
<dbReference type="NCBIfam" id="TIGR00144">
    <property type="entry name" value="beta_RFAP_syn"/>
    <property type="match status" value="1"/>
</dbReference>
<reference evidence="5" key="1">
    <citation type="journal article" date="2014" name="Int. J. Syst. Evol. Microbiol.">
        <title>Complete genome sequence of Corynebacterium casei LMG S-19264T (=DSM 44701T), isolated from a smear-ripened cheese.</title>
        <authorList>
            <consortium name="US DOE Joint Genome Institute (JGI-PGF)"/>
            <person name="Walter F."/>
            <person name="Albersmeier A."/>
            <person name="Kalinowski J."/>
            <person name="Ruckert C."/>
        </authorList>
    </citation>
    <scope>NUCLEOTIDE SEQUENCE</scope>
    <source>
        <strain evidence="5">VKM B-2789</strain>
    </source>
</reference>
<evidence type="ECO:0000259" key="4">
    <source>
        <dbReference type="Pfam" id="PF08544"/>
    </source>
</evidence>
<gene>
    <name evidence="5" type="ORF">GCM10017653_29530</name>
</gene>
<keyword evidence="6" id="KW-1185">Reference proteome</keyword>
<organism evidence="5 6">
    <name type="scientific">Ancylobacter defluvii</name>
    <dbReference type="NCBI Taxonomy" id="1282440"/>
    <lineage>
        <taxon>Bacteria</taxon>
        <taxon>Pseudomonadati</taxon>
        <taxon>Pseudomonadota</taxon>
        <taxon>Alphaproteobacteria</taxon>
        <taxon>Hyphomicrobiales</taxon>
        <taxon>Xanthobacteraceae</taxon>
        <taxon>Ancylobacter</taxon>
    </lineage>
</organism>
<dbReference type="SUPFAM" id="SSF54211">
    <property type="entry name" value="Ribosomal protein S5 domain 2-like"/>
    <property type="match status" value="1"/>
</dbReference>
<dbReference type="AlphaFoldDB" id="A0A9W6NBN0"/>
<name>A0A9W6NBN0_9HYPH</name>
<dbReference type="EMBL" id="BSFM01000014">
    <property type="protein sequence ID" value="GLK84883.1"/>
    <property type="molecule type" value="Genomic_DNA"/>
</dbReference>